<dbReference type="Gene3D" id="3.20.20.70">
    <property type="entry name" value="Aldolase class I"/>
    <property type="match status" value="1"/>
</dbReference>
<proteinExistence type="inferred from homology"/>
<name>A0A1M6KJC7_PARC5</name>
<dbReference type="SFLD" id="SFLDG01386">
    <property type="entry name" value="main_SPASM_domain-containing"/>
    <property type="match status" value="1"/>
</dbReference>
<keyword evidence="2" id="KW-0949">S-adenosyl-L-methionine</keyword>
<comment type="similarity">
    <text evidence="6">Belongs to the radical SAM superfamily. Anaerobic sulfatase-maturating enzyme family.</text>
</comment>
<dbReference type="PANTHER" id="PTHR43273:SF3">
    <property type="entry name" value="ANAEROBIC SULFATASE-MATURATING ENZYME HOMOLOG ASLB-RELATED"/>
    <property type="match status" value="1"/>
</dbReference>
<feature type="domain" description="Radical SAM core" evidence="7">
    <location>
        <begin position="76"/>
        <end position="221"/>
    </location>
</feature>
<dbReference type="GO" id="GO:0051536">
    <property type="term" value="F:iron-sulfur cluster binding"/>
    <property type="evidence" value="ECO:0007669"/>
    <property type="project" value="UniProtKB-KW"/>
</dbReference>
<evidence type="ECO:0000256" key="3">
    <source>
        <dbReference type="ARBA" id="ARBA00022723"/>
    </source>
</evidence>
<dbReference type="OrthoDB" id="9808591at2"/>
<dbReference type="NCBIfam" id="TIGR04085">
    <property type="entry name" value="rSAM_more_4Fe4S"/>
    <property type="match status" value="1"/>
</dbReference>
<gene>
    <name evidence="9" type="ORF">SAMN02745912_00425</name>
</gene>
<dbReference type="InterPro" id="IPR023885">
    <property type="entry name" value="4Fe4S-binding_SPASM_dom"/>
</dbReference>
<dbReference type="PANTHER" id="PTHR43273">
    <property type="entry name" value="ANAEROBIC SULFATASE-MATURATING ENZYME HOMOLOG ASLB-RELATED"/>
    <property type="match status" value="1"/>
</dbReference>
<evidence type="ECO:0000256" key="1">
    <source>
        <dbReference type="ARBA" id="ARBA00001966"/>
    </source>
</evidence>
<keyword evidence="10" id="KW-1185">Reference proteome</keyword>
<dbReference type="Pfam" id="PF13186">
    <property type="entry name" value="SPASM"/>
    <property type="match status" value="1"/>
</dbReference>
<comment type="cofactor">
    <cofactor evidence="1">
        <name>[4Fe-4S] cluster</name>
        <dbReference type="ChEBI" id="CHEBI:49883"/>
    </cofactor>
</comment>
<evidence type="ECO:0000256" key="4">
    <source>
        <dbReference type="ARBA" id="ARBA00023004"/>
    </source>
</evidence>
<evidence type="ECO:0000313" key="9">
    <source>
        <dbReference type="EMBL" id="SHJ58940.1"/>
    </source>
</evidence>
<dbReference type="Proteomes" id="UP000184465">
    <property type="component" value="Unassembled WGS sequence"/>
</dbReference>
<reference evidence="9 10" key="1">
    <citation type="submission" date="2016-11" db="EMBL/GenBank/DDBJ databases">
        <authorList>
            <person name="Jaros S."/>
            <person name="Januszkiewicz K."/>
            <person name="Wedrychowicz H."/>
        </authorList>
    </citation>
    <scope>NUCLEOTIDE SEQUENCE [LARGE SCALE GENOMIC DNA]</scope>
    <source>
        <strain evidence="9 10">DSM 15212</strain>
    </source>
</reference>
<evidence type="ECO:0000256" key="2">
    <source>
        <dbReference type="ARBA" id="ARBA00022691"/>
    </source>
</evidence>
<dbReference type="CDD" id="cd01335">
    <property type="entry name" value="Radical_SAM"/>
    <property type="match status" value="1"/>
</dbReference>
<protein>
    <recommendedName>
        <fullName evidence="11">Radical SAM core domain-containing protein</fullName>
    </recommendedName>
</protein>
<dbReference type="RefSeq" id="WP_073146735.1">
    <property type="nucleotide sequence ID" value="NZ_FRAG01000003.1"/>
</dbReference>
<dbReference type="GO" id="GO:0016491">
    <property type="term" value="F:oxidoreductase activity"/>
    <property type="evidence" value="ECO:0007669"/>
    <property type="project" value="InterPro"/>
</dbReference>
<dbReference type="GO" id="GO:0046872">
    <property type="term" value="F:metal ion binding"/>
    <property type="evidence" value="ECO:0007669"/>
    <property type="project" value="UniProtKB-KW"/>
</dbReference>
<feature type="domain" description="4Fe4S-binding SPASM" evidence="8">
    <location>
        <begin position="321"/>
        <end position="382"/>
    </location>
</feature>
<dbReference type="SUPFAM" id="SSF102114">
    <property type="entry name" value="Radical SAM enzymes"/>
    <property type="match status" value="1"/>
</dbReference>
<dbReference type="SFLD" id="SFLDG01384">
    <property type="entry name" value="thioether_bond_formation_requi"/>
    <property type="match status" value="1"/>
</dbReference>
<evidence type="ECO:0000313" key="10">
    <source>
        <dbReference type="Proteomes" id="UP000184465"/>
    </source>
</evidence>
<evidence type="ECO:0000259" key="8">
    <source>
        <dbReference type="Pfam" id="PF13186"/>
    </source>
</evidence>
<dbReference type="AlphaFoldDB" id="A0A1M6KJC7"/>
<sequence length="449" mass="52434">MRQLKANGHLYVNDKAKKVMLYDKYNGKLFDIPYDIYEQHKIDSQDEFYIQLNKYLSDNPIESLGSSDTLQHLRFIMTNDCNLRCTYCYANEGSYNKKIGKLSKKAAKQAIDNFYDHYNHIKQISFFGGEPLLNYDTVDYICRYVTNLFDKHKIKSMPMFSMVTNCTLINDRVLETFKNYNLKIVASLDGPKEINDLQRIKKNGTGSFGIIDRNLKLCQEITDVDIECTYTKNHVNLGLTCEELDNFFMSNYGIERVNIIKVIDNGNITSNLKLDEKSEDEFLNSYSLEKIKGKFYKDTYDDVFVRMILAFNSDSYTKTFCDAGFKQFTVNFDGNIYPCQGFVDNDEYILGNITESIDTIKNSSKNLLKKYFKSEHEKCKVCGNKRFCQYCISFSGESYNDEEHCKYVNELCNSFINGILNMQVEDNDEYRKTLKKIYSKLNKQYEKIS</sequence>
<dbReference type="CDD" id="cd21109">
    <property type="entry name" value="SPASM"/>
    <property type="match status" value="1"/>
</dbReference>
<organism evidence="9 10">
    <name type="scientific">Paramaledivibacter caminithermalis (strain DSM 15212 / CIP 107654 / DViRD3)</name>
    <name type="common">Clostridium caminithermale</name>
    <dbReference type="NCBI Taxonomy" id="1121301"/>
    <lineage>
        <taxon>Bacteria</taxon>
        <taxon>Bacillati</taxon>
        <taxon>Bacillota</taxon>
        <taxon>Clostridia</taxon>
        <taxon>Peptostreptococcales</taxon>
        <taxon>Caminicellaceae</taxon>
        <taxon>Paramaledivibacter</taxon>
    </lineage>
</organism>
<dbReference type="SFLD" id="SFLDG01067">
    <property type="entry name" value="SPASM/twitch_domain_containing"/>
    <property type="match status" value="1"/>
</dbReference>
<keyword evidence="3" id="KW-0479">Metal-binding</keyword>
<evidence type="ECO:0000256" key="6">
    <source>
        <dbReference type="ARBA" id="ARBA00023601"/>
    </source>
</evidence>
<dbReference type="InterPro" id="IPR058240">
    <property type="entry name" value="rSAM_sf"/>
</dbReference>
<dbReference type="InterPro" id="IPR023867">
    <property type="entry name" value="Sulphatase_maturase_rSAM"/>
</dbReference>
<evidence type="ECO:0008006" key="11">
    <source>
        <dbReference type="Google" id="ProtNLM"/>
    </source>
</evidence>
<dbReference type="Pfam" id="PF04055">
    <property type="entry name" value="Radical_SAM"/>
    <property type="match status" value="1"/>
</dbReference>
<dbReference type="STRING" id="1121301.SAMN02745912_00425"/>
<evidence type="ECO:0000259" key="7">
    <source>
        <dbReference type="Pfam" id="PF04055"/>
    </source>
</evidence>
<keyword evidence="4" id="KW-0408">Iron</keyword>
<dbReference type="InterPro" id="IPR013785">
    <property type="entry name" value="Aldolase_TIM"/>
</dbReference>
<keyword evidence="5" id="KW-0411">Iron-sulfur</keyword>
<dbReference type="SFLD" id="SFLDS00029">
    <property type="entry name" value="Radical_SAM"/>
    <property type="match status" value="1"/>
</dbReference>
<evidence type="ECO:0000256" key="5">
    <source>
        <dbReference type="ARBA" id="ARBA00023014"/>
    </source>
</evidence>
<dbReference type="EMBL" id="FRAG01000003">
    <property type="protein sequence ID" value="SHJ58940.1"/>
    <property type="molecule type" value="Genomic_DNA"/>
</dbReference>
<dbReference type="InterPro" id="IPR007197">
    <property type="entry name" value="rSAM"/>
</dbReference>
<accession>A0A1M6KJC7</accession>